<evidence type="ECO:0008006" key="3">
    <source>
        <dbReference type="Google" id="ProtNLM"/>
    </source>
</evidence>
<keyword evidence="2" id="KW-1185">Reference proteome</keyword>
<accession>A0ABX0LVQ0</accession>
<protein>
    <recommendedName>
        <fullName evidence="3">SUKH-3 immunity protein of toxin-antitoxin system</fullName>
    </recommendedName>
</protein>
<sequence>MGNMPLIFDATTYEYLRKMQWTPHREVLPAPFLTCLVADGYTVFPKAKQFFQRFGGLGGDMPAYRVEGALDRIDFDPARAIACTCRETVREYEARVQEQLVVIGMAYNGHMVLLLSESGRVYGGYDDHLSLIGTDVEDAMNNLFDRRQMVEVP</sequence>
<dbReference type="EMBL" id="VUYU01000006">
    <property type="protein sequence ID" value="NHZ34176.1"/>
    <property type="molecule type" value="Genomic_DNA"/>
</dbReference>
<reference evidence="1 2" key="1">
    <citation type="submission" date="2019-09" db="EMBL/GenBank/DDBJ databases">
        <title>Taxonomy of Antarctic Massilia spp.: description of Massilia rubra sp. nov., Massilia aquatica sp. nov., Massilia mucilaginosa sp. nov., Massilia frigida sp. nov. isolated from streams, lakes and regoliths.</title>
        <authorList>
            <person name="Holochova P."/>
            <person name="Sedlacek I."/>
            <person name="Kralova S."/>
            <person name="Maslanova I."/>
            <person name="Busse H.-J."/>
            <person name="Stankova E."/>
            <person name="Vrbovska V."/>
            <person name="Kovarovic V."/>
            <person name="Bartak M."/>
            <person name="Svec P."/>
            <person name="Pantucek R."/>
        </authorList>
    </citation>
    <scope>NUCLEOTIDE SEQUENCE [LARGE SCALE GENOMIC DNA]</scope>
    <source>
        <strain evidence="1 2">CCM 8692</strain>
    </source>
</reference>
<evidence type="ECO:0000313" key="2">
    <source>
        <dbReference type="Proteomes" id="UP000785613"/>
    </source>
</evidence>
<evidence type="ECO:0000313" key="1">
    <source>
        <dbReference type="EMBL" id="NHZ34176.1"/>
    </source>
</evidence>
<dbReference type="Pfam" id="PF14433">
    <property type="entry name" value="SUKH-3"/>
    <property type="match status" value="1"/>
</dbReference>
<dbReference type="InterPro" id="IPR025850">
    <property type="entry name" value="SUKH-3"/>
</dbReference>
<organism evidence="1 2">
    <name type="scientific">Massilia rubra</name>
    <dbReference type="NCBI Taxonomy" id="2607910"/>
    <lineage>
        <taxon>Bacteria</taxon>
        <taxon>Pseudomonadati</taxon>
        <taxon>Pseudomonadota</taxon>
        <taxon>Betaproteobacteria</taxon>
        <taxon>Burkholderiales</taxon>
        <taxon>Oxalobacteraceae</taxon>
        <taxon>Telluria group</taxon>
        <taxon>Massilia</taxon>
    </lineage>
</organism>
<name>A0ABX0LVQ0_9BURK</name>
<dbReference type="RefSeq" id="WP_167224451.1">
    <property type="nucleotide sequence ID" value="NZ_VUYU01000006.1"/>
</dbReference>
<dbReference type="Proteomes" id="UP000785613">
    <property type="component" value="Unassembled WGS sequence"/>
</dbReference>
<gene>
    <name evidence="1" type="ORF">F0185_11325</name>
</gene>
<proteinExistence type="predicted"/>
<comment type="caution">
    <text evidence="1">The sequence shown here is derived from an EMBL/GenBank/DDBJ whole genome shotgun (WGS) entry which is preliminary data.</text>
</comment>